<feature type="compositionally biased region" description="Basic and acidic residues" evidence="1">
    <location>
        <begin position="70"/>
        <end position="79"/>
    </location>
</feature>
<feature type="region of interest" description="Disordered" evidence="1">
    <location>
        <begin position="58"/>
        <end position="98"/>
    </location>
</feature>
<dbReference type="RefSeq" id="XP_020009938.1">
    <property type="nucleotide sequence ID" value="XM_020154349.1"/>
</dbReference>
<sequence>MSIRNFQCFMQAMEAGLSEVKNELQSRDDLLRIIEMERLQLHRELWKIGECQNAQENKKRLKSSYLPSIKEPEKKRKDLFSVVPDQPNHEKELNKEIQ</sequence>
<reference evidence="2" key="1">
    <citation type="submission" date="2025-08" db="UniProtKB">
        <authorList>
            <consortium name="RefSeq"/>
        </authorList>
    </citation>
    <scope>IDENTIFICATION</scope>
    <source>
        <tissue evidence="2">Leukocyte</tissue>
    </source>
</reference>
<dbReference type="OrthoDB" id="10007333at2759"/>
<proteinExistence type="predicted"/>
<feature type="compositionally biased region" description="Basic and acidic residues" evidence="1">
    <location>
        <begin position="87"/>
        <end position="98"/>
    </location>
</feature>
<organism evidence="2">
    <name type="scientific">Castor canadensis</name>
    <name type="common">American beaver</name>
    <dbReference type="NCBI Taxonomy" id="51338"/>
    <lineage>
        <taxon>Eukaryota</taxon>
        <taxon>Metazoa</taxon>
        <taxon>Chordata</taxon>
        <taxon>Craniata</taxon>
        <taxon>Vertebrata</taxon>
        <taxon>Euteleostomi</taxon>
        <taxon>Mammalia</taxon>
        <taxon>Eutheria</taxon>
        <taxon>Euarchontoglires</taxon>
        <taxon>Glires</taxon>
        <taxon>Rodentia</taxon>
        <taxon>Castorimorpha</taxon>
        <taxon>Castoridae</taxon>
        <taxon>Castor</taxon>
    </lineage>
</organism>
<dbReference type="KEGG" id="ccan:109679001"/>
<accession>A0A8B7TQW2</accession>
<evidence type="ECO:0000256" key="1">
    <source>
        <dbReference type="SAM" id="MobiDB-lite"/>
    </source>
</evidence>
<evidence type="ECO:0000313" key="2">
    <source>
        <dbReference type="RefSeq" id="XP_020009938.1"/>
    </source>
</evidence>
<gene>
    <name evidence="2" type="primary">LOC109679001</name>
</gene>
<name>A0A8B7TQW2_CASCN</name>
<dbReference type="AlphaFoldDB" id="A0A8B7TQW2"/>
<protein>
    <submittedName>
        <fullName evidence="2">Deuterosome assembly protein 1-like</fullName>
    </submittedName>
</protein>